<feature type="compositionally biased region" description="Low complexity" evidence="7">
    <location>
        <begin position="278"/>
        <end position="324"/>
    </location>
</feature>
<dbReference type="AlphaFoldDB" id="A0A9P7KKY2"/>
<dbReference type="SMART" id="SM00355">
    <property type="entry name" value="ZnF_C2H2"/>
    <property type="match status" value="2"/>
</dbReference>
<dbReference type="InterPro" id="IPR029052">
    <property type="entry name" value="Metallo-depent_PP-like"/>
</dbReference>
<dbReference type="GO" id="GO:0004722">
    <property type="term" value="F:protein serine/threonine phosphatase activity"/>
    <property type="evidence" value="ECO:0007669"/>
    <property type="project" value="UniProtKB-EC"/>
</dbReference>
<dbReference type="PROSITE" id="PS00125">
    <property type="entry name" value="SER_THR_PHOSPHATASE"/>
    <property type="match status" value="1"/>
</dbReference>
<feature type="compositionally biased region" description="Low complexity" evidence="7">
    <location>
        <begin position="415"/>
        <end position="424"/>
    </location>
</feature>
<feature type="compositionally biased region" description="Low complexity" evidence="7">
    <location>
        <begin position="237"/>
        <end position="263"/>
    </location>
</feature>
<dbReference type="PROSITE" id="PS00028">
    <property type="entry name" value="ZINC_FINGER_C2H2_1"/>
    <property type="match status" value="2"/>
</dbReference>
<gene>
    <name evidence="9" type="ORF">H0H81_006100</name>
</gene>
<evidence type="ECO:0000313" key="9">
    <source>
        <dbReference type="EMBL" id="KAG5652155.1"/>
    </source>
</evidence>
<keyword evidence="2 6" id="KW-0378">Hydrolase</keyword>
<protein>
    <recommendedName>
        <fullName evidence="6">Serine/threonine-protein phosphatase</fullName>
        <ecNumber evidence="6">3.1.3.16</ecNumber>
    </recommendedName>
</protein>
<accession>A0A9P7KKY2</accession>
<evidence type="ECO:0000256" key="1">
    <source>
        <dbReference type="ARBA" id="ARBA00022723"/>
    </source>
</evidence>
<dbReference type="InterPro" id="IPR036236">
    <property type="entry name" value="Znf_C2H2_sf"/>
</dbReference>
<dbReference type="SUPFAM" id="SSF56300">
    <property type="entry name" value="Metallo-dependent phosphatases"/>
    <property type="match status" value="1"/>
</dbReference>
<keyword evidence="10" id="KW-1185">Reference proteome</keyword>
<feature type="compositionally biased region" description="Low complexity" evidence="7">
    <location>
        <begin position="14"/>
        <end position="29"/>
    </location>
</feature>
<evidence type="ECO:0000256" key="7">
    <source>
        <dbReference type="SAM" id="MobiDB-lite"/>
    </source>
</evidence>
<dbReference type="PROSITE" id="PS50157">
    <property type="entry name" value="ZINC_FINGER_C2H2_2"/>
    <property type="match status" value="2"/>
</dbReference>
<dbReference type="PANTHER" id="PTHR45619">
    <property type="entry name" value="SERINE/THREONINE-PROTEIN PHOSPHATASE PP2A-RELATED"/>
    <property type="match status" value="1"/>
</dbReference>
<comment type="caution">
    <text evidence="9">The sequence shown here is derived from an EMBL/GenBank/DDBJ whole genome shotgun (WGS) entry which is preliminary data.</text>
</comment>
<feature type="region of interest" description="Disordered" evidence="7">
    <location>
        <begin position="474"/>
        <end position="499"/>
    </location>
</feature>
<reference evidence="9" key="2">
    <citation type="submission" date="2021-10" db="EMBL/GenBank/DDBJ databases">
        <title>Phylogenomics reveals ancestral predisposition of the termite-cultivated fungus Termitomyces towards a domesticated lifestyle.</title>
        <authorList>
            <person name="Auxier B."/>
            <person name="Grum-Grzhimaylo A."/>
            <person name="Cardenas M.E."/>
            <person name="Lodge J.D."/>
            <person name="Laessoe T."/>
            <person name="Pedersen O."/>
            <person name="Smith M.E."/>
            <person name="Kuyper T.W."/>
            <person name="Franco-Molano E.A."/>
            <person name="Baroni T.J."/>
            <person name="Aanen D.K."/>
        </authorList>
    </citation>
    <scope>NUCLEOTIDE SEQUENCE</scope>
    <source>
        <strain evidence="9">D49</strain>
    </source>
</reference>
<reference evidence="9" key="1">
    <citation type="submission" date="2021-02" db="EMBL/GenBank/DDBJ databases">
        <authorList>
            <person name="Nieuwenhuis M."/>
            <person name="Van De Peppel L.J.J."/>
        </authorList>
    </citation>
    <scope>NUCLEOTIDE SEQUENCE</scope>
    <source>
        <strain evidence="9">D49</strain>
    </source>
</reference>
<proteinExistence type="inferred from homology"/>
<feature type="compositionally biased region" description="Polar residues" evidence="7">
    <location>
        <begin position="190"/>
        <end position="205"/>
    </location>
</feature>
<evidence type="ECO:0000256" key="3">
    <source>
        <dbReference type="ARBA" id="ARBA00023211"/>
    </source>
</evidence>
<evidence type="ECO:0000256" key="5">
    <source>
        <dbReference type="PROSITE-ProRule" id="PRU00042"/>
    </source>
</evidence>
<dbReference type="CDD" id="cd07415">
    <property type="entry name" value="MPP_PP2A_PP4_PP6"/>
    <property type="match status" value="1"/>
</dbReference>
<feature type="region of interest" description="Disordered" evidence="7">
    <location>
        <begin position="392"/>
        <end position="426"/>
    </location>
</feature>
<feature type="compositionally biased region" description="Pro residues" evidence="7">
    <location>
        <begin position="159"/>
        <end position="168"/>
    </location>
</feature>
<feature type="compositionally biased region" description="Low complexity" evidence="7">
    <location>
        <begin position="101"/>
        <end position="133"/>
    </location>
</feature>
<feature type="compositionally biased region" description="Low complexity" evidence="7">
    <location>
        <begin position="169"/>
        <end position="189"/>
    </location>
</feature>
<dbReference type="InterPro" id="IPR013087">
    <property type="entry name" value="Znf_C2H2_type"/>
</dbReference>
<name>A0A9P7KKY2_9AGAR</name>
<dbReference type="SUPFAM" id="SSF57667">
    <property type="entry name" value="beta-beta-alpha zinc fingers"/>
    <property type="match status" value="1"/>
</dbReference>
<dbReference type="PRINTS" id="PR00114">
    <property type="entry name" value="STPHPHTASE"/>
</dbReference>
<dbReference type="GO" id="GO:0008270">
    <property type="term" value="F:zinc ion binding"/>
    <property type="evidence" value="ECO:0007669"/>
    <property type="project" value="UniProtKB-KW"/>
</dbReference>
<feature type="domain" description="C2H2-type" evidence="8">
    <location>
        <begin position="44"/>
        <end position="71"/>
    </location>
</feature>
<comment type="catalytic activity">
    <reaction evidence="4 6">
        <text>O-phospho-L-threonyl-[protein] + H2O = L-threonyl-[protein] + phosphate</text>
        <dbReference type="Rhea" id="RHEA:47004"/>
        <dbReference type="Rhea" id="RHEA-COMP:11060"/>
        <dbReference type="Rhea" id="RHEA-COMP:11605"/>
        <dbReference type="ChEBI" id="CHEBI:15377"/>
        <dbReference type="ChEBI" id="CHEBI:30013"/>
        <dbReference type="ChEBI" id="CHEBI:43474"/>
        <dbReference type="ChEBI" id="CHEBI:61977"/>
        <dbReference type="EC" id="3.1.3.16"/>
    </reaction>
</comment>
<feature type="domain" description="C2H2-type" evidence="8">
    <location>
        <begin position="72"/>
        <end position="101"/>
    </location>
</feature>
<dbReference type="Gene3D" id="3.60.21.10">
    <property type="match status" value="1"/>
</dbReference>
<dbReference type="Proteomes" id="UP000717328">
    <property type="component" value="Unassembled WGS sequence"/>
</dbReference>
<dbReference type="InterPro" id="IPR004843">
    <property type="entry name" value="Calcineurin-like_PHP"/>
</dbReference>
<evidence type="ECO:0000259" key="8">
    <source>
        <dbReference type="PROSITE" id="PS50157"/>
    </source>
</evidence>
<feature type="compositionally biased region" description="Pro residues" evidence="7">
    <location>
        <begin position="134"/>
        <end position="149"/>
    </location>
</feature>
<dbReference type="InterPro" id="IPR047129">
    <property type="entry name" value="PPA2-like"/>
</dbReference>
<dbReference type="EC" id="3.1.3.16" evidence="6"/>
<dbReference type="Pfam" id="PF00149">
    <property type="entry name" value="Metallophos"/>
    <property type="match status" value="1"/>
</dbReference>
<dbReference type="SMART" id="SM00156">
    <property type="entry name" value="PP2Ac"/>
    <property type="match status" value="1"/>
</dbReference>
<dbReference type="InterPro" id="IPR006186">
    <property type="entry name" value="Ser/Thr-sp_prot-phosphatase"/>
</dbReference>
<comment type="similarity">
    <text evidence="6">Belongs to the PPP phosphatase family.</text>
</comment>
<evidence type="ECO:0000313" key="10">
    <source>
        <dbReference type="Proteomes" id="UP000717328"/>
    </source>
</evidence>
<evidence type="ECO:0000256" key="6">
    <source>
        <dbReference type="RuleBase" id="RU004273"/>
    </source>
</evidence>
<evidence type="ECO:0000256" key="2">
    <source>
        <dbReference type="ARBA" id="ARBA00022801"/>
    </source>
</evidence>
<evidence type="ECO:0000256" key="4">
    <source>
        <dbReference type="ARBA" id="ARBA00048336"/>
    </source>
</evidence>
<keyword evidence="3" id="KW-0464">Manganese</keyword>
<feature type="compositionally biased region" description="Polar residues" evidence="7">
    <location>
        <begin position="214"/>
        <end position="230"/>
    </location>
</feature>
<dbReference type="EMBL" id="JABCKI010000155">
    <property type="protein sequence ID" value="KAG5652155.1"/>
    <property type="molecule type" value="Genomic_DNA"/>
</dbReference>
<dbReference type="Pfam" id="PF00096">
    <property type="entry name" value="zf-C2H2"/>
    <property type="match status" value="2"/>
</dbReference>
<keyword evidence="5" id="KW-0862">Zinc</keyword>
<sequence>MPRADSRANNFYASSSSSSYLPDSTSPSPQMSPAPTAPAQKKKHVCQTCDRPFSTSGHLARHSRVHTGERNHKCPFPGCETRCSRQDNLQQHYRIHLSPGSRRSSTRSAISRAMNSSGSKRGSAASSGSVSSIPEPPSSPPPLSAPPALEPARVYSHHSPPPDSPPPLAHATLPATHMPSASSSRSSGSPEAQSHSQYPPSSQLVGLSPAQPYSYRSGTSTYQEQSQGTGFATYVHTTPNGGNSTSNGNSSFSYSTSSYGNYSLPHLNTHDTNPPPSSRHSISHISHPHPSGQNSQNSTSNSSATAQEPASPASSHSVSSHTSGPPTPSYVYHEDAHAHHYHSGSTSLLGEPQHSYGGSHGHAMHHHYPARFDSPPPVLAPIQESARFVRRDDRSPGGYLPHHHQQSLGGDYGYHHTQQQHQHQPMALSHGAWKTESGMRKGVGALVHRQITGKQKIKYDAIGGVQMRTAHEVFNSNDDNDTDRRDPLRAPSPYPTRPSNAIARLIKPTIESTQRCRATSTSEFHPPTPHQIAQLARCEPISEEQVKRLCLKAREILIEEGNVQPVDSPVTICGDIHGQFFDLMELFKVGGFCPETNYLFMGDFVDRGFYSVETFLLLLALKVRYPERITLIRGNHESRQITQVYGFYDECQRKYGSANVWRWCCEVFDYLALAAVVDGRVFCVHGGLSPNLQSLDETHADCPAVAPPTDIQGWGVSPRGAGYLFGADITKAFAHHNAIDLIARAHQLAMEGYKLMFDRTIVTVWSAPNYCYR</sequence>
<feature type="region of interest" description="Disordered" evidence="7">
    <location>
        <begin position="1"/>
        <end position="78"/>
    </location>
</feature>
<keyword evidence="5" id="KW-0863">Zinc-finger</keyword>
<dbReference type="OrthoDB" id="6365676at2759"/>
<dbReference type="Gene3D" id="3.30.160.60">
    <property type="entry name" value="Classic Zinc Finger"/>
    <property type="match status" value="2"/>
</dbReference>
<organism evidence="9 10">
    <name type="scientific">Sphagnurus paluster</name>
    <dbReference type="NCBI Taxonomy" id="117069"/>
    <lineage>
        <taxon>Eukaryota</taxon>
        <taxon>Fungi</taxon>
        <taxon>Dikarya</taxon>
        <taxon>Basidiomycota</taxon>
        <taxon>Agaricomycotina</taxon>
        <taxon>Agaricomycetes</taxon>
        <taxon>Agaricomycetidae</taxon>
        <taxon>Agaricales</taxon>
        <taxon>Tricholomatineae</taxon>
        <taxon>Lyophyllaceae</taxon>
        <taxon>Sphagnurus</taxon>
    </lineage>
</organism>
<feature type="region of interest" description="Disordered" evidence="7">
    <location>
        <begin position="94"/>
        <end position="379"/>
    </location>
</feature>
<keyword evidence="1" id="KW-0479">Metal-binding</keyword>